<dbReference type="EMBL" id="DTBZ01000082">
    <property type="protein sequence ID" value="HGQ18201.1"/>
    <property type="molecule type" value="Genomic_DNA"/>
</dbReference>
<dbReference type="SUPFAM" id="SSF56112">
    <property type="entry name" value="Protein kinase-like (PK-like)"/>
    <property type="match status" value="1"/>
</dbReference>
<evidence type="ECO:0000256" key="2">
    <source>
        <dbReference type="ARBA" id="ARBA00012513"/>
    </source>
</evidence>
<evidence type="ECO:0000256" key="6">
    <source>
        <dbReference type="ARBA" id="ARBA00022741"/>
    </source>
</evidence>
<dbReference type="InterPro" id="IPR011009">
    <property type="entry name" value="Kinase-like_dom_sf"/>
</dbReference>
<feature type="domain" description="RIO kinase" evidence="12">
    <location>
        <begin position="68"/>
        <end position="295"/>
    </location>
</feature>
<evidence type="ECO:0000256" key="7">
    <source>
        <dbReference type="ARBA" id="ARBA00022777"/>
    </source>
</evidence>
<keyword evidence="7" id="KW-0418">Kinase</keyword>
<dbReference type="InterPro" id="IPR018934">
    <property type="entry name" value="RIO_dom"/>
</dbReference>
<dbReference type="GO" id="GO:0030490">
    <property type="term" value="P:maturation of SSU-rRNA"/>
    <property type="evidence" value="ECO:0007669"/>
    <property type="project" value="TreeGrafter"/>
</dbReference>
<dbReference type="PANTHER" id="PTHR45852:SF1">
    <property type="entry name" value="SERINE_THREONINE-PROTEIN KINASE RIO2"/>
    <property type="match status" value="1"/>
</dbReference>
<gene>
    <name evidence="13" type="ORF">ENU30_04415</name>
</gene>
<organism evidence="13">
    <name type="scientific">Ignisphaera aggregans</name>
    <dbReference type="NCBI Taxonomy" id="334771"/>
    <lineage>
        <taxon>Archaea</taxon>
        <taxon>Thermoproteota</taxon>
        <taxon>Thermoprotei</taxon>
        <taxon>Desulfurococcales</taxon>
        <taxon>Desulfurococcaceae</taxon>
        <taxon>Ignisphaera</taxon>
    </lineage>
</organism>
<dbReference type="Gene3D" id="3.30.200.20">
    <property type="entry name" value="Phosphorylase Kinase, domain 1"/>
    <property type="match status" value="1"/>
</dbReference>
<dbReference type="AlphaFoldDB" id="A0A7J3JQG5"/>
<evidence type="ECO:0000256" key="1">
    <source>
        <dbReference type="ARBA" id="ARBA00009196"/>
    </source>
</evidence>
<evidence type="ECO:0000256" key="10">
    <source>
        <dbReference type="ARBA" id="ARBA00047899"/>
    </source>
</evidence>
<dbReference type="Pfam" id="PF01163">
    <property type="entry name" value="RIO1"/>
    <property type="match status" value="1"/>
</dbReference>
<dbReference type="InterPro" id="IPR018935">
    <property type="entry name" value="RIO_kinase_CS"/>
</dbReference>
<evidence type="ECO:0000256" key="3">
    <source>
        <dbReference type="ARBA" id="ARBA00022527"/>
    </source>
</evidence>
<accession>A0A7J3JQG5</accession>
<comment type="caution">
    <text evidence="13">The sequence shown here is derived from an EMBL/GenBank/DDBJ whole genome shotgun (WGS) entry which is preliminary data.</text>
</comment>
<dbReference type="InterPro" id="IPR036390">
    <property type="entry name" value="WH_DNA-bd_sf"/>
</dbReference>
<evidence type="ECO:0000256" key="5">
    <source>
        <dbReference type="ARBA" id="ARBA00022723"/>
    </source>
</evidence>
<comment type="similarity">
    <text evidence="1">Belongs to the protein kinase superfamily. RIO-type Ser/Thr kinase family.</text>
</comment>
<comment type="catalytic activity">
    <reaction evidence="11">
        <text>L-seryl-[protein] + ATP = O-phospho-L-seryl-[protein] + ADP + H(+)</text>
        <dbReference type="Rhea" id="RHEA:17989"/>
        <dbReference type="Rhea" id="RHEA-COMP:9863"/>
        <dbReference type="Rhea" id="RHEA-COMP:11604"/>
        <dbReference type="ChEBI" id="CHEBI:15378"/>
        <dbReference type="ChEBI" id="CHEBI:29999"/>
        <dbReference type="ChEBI" id="CHEBI:30616"/>
        <dbReference type="ChEBI" id="CHEBI:83421"/>
        <dbReference type="ChEBI" id="CHEBI:456216"/>
        <dbReference type="EC" id="2.7.11.1"/>
    </reaction>
</comment>
<dbReference type="SMART" id="SM00090">
    <property type="entry name" value="RIO"/>
    <property type="match status" value="1"/>
</dbReference>
<evidence type="ECO:0000256" key="11">
    <source>
        <dbReference type="ARBA" id="ARBA00048679"/>
    </source>
</evidence>
<keyword evidence="6" id="KW-0547">Nucleotide-binding</keyword>
<dbReference type="GO" id="GO:0046872">
    <property type="term" value="F:metal ion binding"/>
    <property type="evidence" value="ECO:0007669"/>
    <property type="project" value="UniProtKB-KW"/>
</dbReference>
<dbReference type="PROSITE" id="PS01245">
    <property type="entry name" value="RIO1"/>
    <property type="match status" value="1"/>
</dbReference>
<dbReference type="Gene3D" id="1.10.10.10">
    <property type="entry name" value="Winged helix-like DNA-binding domain superfamily/Winged helix DNA-binding domain"/>
    <property type="match status" value="1"/>
</dbReference>
<sequence>MAKLGELYRKLTKSDIMILEYMVSIIGKYEYIPVENFMRKFRKIWNQKEIVARIKKLNELGLIQKHANVEAYRLKSIGLDCVAIYMLVNNNIIKALGDPIGVGKESIIFNGLTPDGNIVAIKFYKIGRRSFRHVVKVRPYTTHIENDSWLIRSILAGKREKEALTVLNKCHIIGIPRLYGHALHTIVIEFIDGINLYKVYRIDNPLEIFNQIIDVVRNSYKCAKIIHGDLSEYNIMVQFDDVVKSYIIDWPQYVLANDPQAPDVLKKDIVQLARFFNRRFKLDIHPDRILENILT</sequence>
<dbReference type="InterPro" id="IPR036388">
    <property type="entry name" value="WH-like_DNA-bd_sf"/>
</dbReference>
<dbReference type="InterPro" id="IPR000687">
    <property type="entry name" value="RIO_kinase"/>
</dbReference>
<dbReference type="PANTHER" id="PTHR45852">
    <property type="entry name" value="SER/THR-PROTEIN KINASE RIO2"/>
    <property type="match status" value="1"/>
</dbReference>
<evidence type="ECO:0000256" key="9">
    <source>
        <dbReference type="ARBA" id="ARBA00022842"/>
    </source>
</evidence>
<comment type="catalytic activity">
    <reaction evidence="10">
        <text>L-threonyl-[protein] + ATP = O-phospho-L-threonyl-[protein] + ADP + H(+)</text>
        <dbReference type="Rhea" id="RHEA:46608"/>
        <dbReference type="Rhea" id="RHEA-COMP:11060"/>
        <dbReference type="Rhea" id="RHEA-COMP:11605"/>
        <dbReference type="ChEBI" id="CHEBI:15378"/>
        <dbReference type="ChEBI" id="CHEBI:30013"/>
        <dbReference type="ChEBI" id="CHEBI:30616"/>
        <dbReference type="ChEBI" id="CHEBI:61977"/>
        <dbReference type="ChEBI" id="CHEBI:456216"/>
        <dbReference type="EC" id="2.7.11.1"/>
    </reaction>
</comment>
<evidence type="ECO:0000256" key="4">
    <source>
        <dbReference type="ARBA" id="ARBA00022679"/>
    </source>
</evidence>
<proteinExistence type="inferred from homology"/>
<dbReference type="EC" id="2.7.11.1" evidence="2"/>
<evidence type="ECO:0000313" key="13">
    <source>
        <dbReference type="EMBL" id="HGQ18201.1"/>
    </source>
</evidence>
<reference evidence="13" key="1">
    <citation type="journal article" date="2020" name="mSystems">
        <title>Genome- and Community-Level Interaction Insights into Carbon Utilization and Element Cycling Functions of Hydrothermarchaeota in Hydrothermal Sediment.</title>
        <authorList>
            <person name="Zhou Z."/>
            <person name="Liu Y."/>
            <person name="Xu W."/>
            <person name="Pan J."/>
            <person name="Luo Z.H."/>
            <person name="Li M."/>
        </authorList>
    </citation>
    <scope>NUCLEOTIDE SEQUENCE [LARGE SCALE GENOMIC DNA]</scope>
    <source>
        <strain evidence="13">SpSt-657</strain>
    </source>
</reference>
<dbReference type="SUPFAM" id="SSF46785">
    <property type="entry name" value="Winged helix' DNA-binding domain"/>
    <property type="match status" value="1"/>
</dbReference>
<dbReference type="GO" id="GO:0004674">
    <property type="term" value="F:protein serine/threonine kinase activity"/>
    <property type="evidence" value="ECO:0007669"/>
    <property type="project" value="UniProtKB-KW"/>
</dbReference>
<dbReference type="Gene3D" id="1.10.510.10">
    <property type="entry name" value="Transferase(Phosphotransferase) domain 1"/>
    <property type="match status" value="1"/>
</dbReference>
<keyword evidence="3" id="KW-0723">Serine/threonine-protein kinase</keyword>
<keyword evidence="5" id="KW-0479">Metal-binding</keyword>
<dbReference type="GO" id="GO:0030688">
    <property type="term" value="C:preribosome, small subunit precursor"/>
    <property type="evidence" value="ECO:0007669"/>
    <property type="project" value="TreeGrafter"/>
</dbReference>
<name>A0A7J3JQG5_9CREN</name>
<dbReference type="GO" id="GO:0005829">
    <property type="term" value="C:cytosol"/>
    <property type="evidence" value="ECO:0007669"/>
    <property type="project" value="TreeGrafter"/>
</dbReference>
<evidence type="ECO:0000259" key="12">
    <source>
        <dbReference type="SMART" id="SM00090"/>
    </source>
</evidence>
<dbReference type="GO" id="GO:0005524">
    <property type="term" value="F:ATP binding"/>
    <property type="evidence" value="ECO:0007669"/>
    <property type="project" value="UniProtKB-KW"/>
</dbReference>
<evidence type="ECO:0000256" key="8">
    <source>
        <dbReference type="ARBA" id="ARBA00022840"/>
    </source>
</evidence>
<keyword evidence="8" id="KW-0067">ATP-binding</keyword>
<keyword evidence="4" id="KW-0808">Transferase</keyword>
<protein>
    <recommendedName>
        <fullName evidence="2">non-specific serine/threonine protein kinase</fullName>
        <ecNumber evidence="2">2.7.11.1</ecNumber>
    </recommendedName>
</protein>
<keyword evidence="9" id="KW-0460">Magnesium</keyword>